<dbReference type="AlphaFoldDB" id="A0A8F7PY70"/>
<keyword evidence="2" id="KW-0614">Plasmid</keyword>
<proteinExistence type="predicted"/>
<evidence type="ECO:0000313" key="1">
    <source>
        <dbReference type="EMBL" id="QXV90157.1"/>
    </source>
</evidence>
<accession>A0A8F7PY70</accession>
<dbReference type="EMBL" id="MW911668">
    <property type="protein sequence ID" value="QXV90157.1"/>
    <property type="molecule type" value="Genomic_DNA"/>
</dbReference>
<dbReference type="EMBL" id="MW911670">
    <property type="protein sequence ID" value="QXV91200.1"/>
    <property type="molecule type" value="Genomic_DNA"/>
</dbReference>
<organism evidence="2">
    <name type="scientific">Klebsiella pneumoniae subsp. pneumoniae</name>
    <dbReference type="NCBI Taxonomy" id="72407"/>
    <lineage>
        <taxon>Bacteria</taxon>
        <taxon>Pseudomonadati</taxon>
        <taxon>Pseudomonadota</taxon>
        <taxon>Gammaproteobacteria</taxon>
        <taxon>Enterobacterales</taxon>
        <taxon>Enterobacteriaceae</taxon>
        <taxon>Klebsiella/Raoultella group</taxon>
        <taxon>Klebsiella</taxon>
        <taxon>Klebsiella pneumoniae complex</taxon>
    </lineage>
</organism>
<geneLocation type="plasmid" evidence="2">
    <name>phvKpST395_NDM-1_2512</name>
</geneLocation>
<evidence type="ECO:0000313" key="2">
    <source>
        <dbReference type="EMBL" id="QXV91200.1"/>
    </source>
</evidence>
<geneLocation type="plasmid" evidence="1">
    <name>phvKpST874_NDM-1_2471</name>
</geneLocation>
<protein>
    <submittedName>
        <fullName evidence="2">Uncharacterized protein</fullName>
    </submittedName>
</protein>
<reference evidence="2" key="1">
    <citation type="journal article" date="2021" name="Antibiotics">
        <title>Emergence of Hybrid Resistance and Virulence Plasmids Harboring New Delhi Metallo-beta-Lactamase in Klebsiella pneumoniae in Russia.</title>
        <authorList>
            <person name="Starkova P."/>
            <person name="Lazareva I."/>
            <person name="Avdeeva A."/>
            <person name="Sulian O."/>
            <person name="Likholetova D."/>
            <person name="Ageevets V."/>
            <person name="Lebedeva M."/>
            <person name="Gostev V."/>
            <person name="Sopova J."/>
            <person name="Sidorenko S."/>
        </authorList>
    </citation>
    <scope>NUCLEOTIDE SEQUENCE</scope>
    <source>
        <plasmid evidence="2">phvKpST395_NDM-1_2512</plasmid>
        <plasmid evidence="1">phvKpST874_NDM-1_2471</plasmid>
    </source>
</reference>
<sequence length="38" mass="4458">MYLVRFCRPAGKTTSCFQKSYFSAKHARILLFTNMNEP</sequence>
<name>A0A8F7PY70_KLEPN</name>